<comment type="caution">
    <text evidence="17">The sequence shown here is derived from an EMBL/GenBank/DDBJ whole genome shotgun (WGS) entry which is preliminary data.</text>
</comment>
<reference evidence="17" key="1">
    <citation type="submission" date="2023-12" db="EMBL/GenBank/DDBJ databases">
        <title>Genome assembly of Anisodus tanguticus.</title>
        <authorList>
            <person name="Wang Y.-J."/>
        </authorList>
    </citation>
    <scope>NUCLEOTIDE SEQUENCE</scope>
    <source>
        <strain evidence="17">KB-2021</strain>
        <tissue evidence="17">Leaf</tissue>
    </source>
</reference>
<dbReference type="InterPro" id="IPR017927">
    <property type="entry name" value="FAD-bd_FR_type"/>
</dbReference>
<comment type="subcellular location">
    <subcellularLocation>
        <location evidence="2">Membrane</location>
        <topology evidence="2">Multi-pass membrane protein</topology>
    </subcellularLocation>
</comment>
<evidence type="ECO:0000256" key="6">
    <source>
        <dbReference type="ARBA" id="ARBA00022723"/>
    </source>
</evidence>
<comment type="catalytic activity">
    <reaction evidence="12">
        <text>2 a Fe(II)-siderophore + NAD(+) + H(+) = 2 a Fe(III)-siderophore + NADH</text>
        <dbReference type="Rhea" id="RHEA:15061"/>
        <dbReference type="Rhea" id="RHEA-COMP:11342"/>
        <dbReference type="Rhea" id="RHEA-COMP:11344"/>
        <dbReference type="ChEBI" id="CHEBI:15378"/>
        <dbReference type="ChEBI" id="CHEBI:29033"/>
        <dbReference type="ChEBI" id="CHEBI:29034"/>
        <dbReference type="ChEBI" id="CHEBI:57540"/>
        <dbReference type="ChEBI" id="CHEBI:57945"/>
        <dbReference type="EC" id="1.16.1.7"/>
    </reaction>
</comment>
<evidence type="ECO:0000256" key="5">
    <source>
        <dbReference type="ARBA" id="ARBA00022692"/>
    </source>
</evidence>
<dbReference type="PROSITE" id="PS51384">
    <property type="entry name" value="FAD_FR"/>
    <property type="match status" value="2"/>
</dbReference>
<comment type="similarity">
    <text evidence="3">Belongs to the ferric reductase (FRE) family.</text>
</comment>
<dbReference type="InterPro" id="IPR013112">
    <property type="entry name" value="FAD-bd_8"/>
</dbReference>
<dbReference type="Pfam" id="PF08022">
    <property type="entry name" value="FAD_binding_8"/>
    <property type="match status" value="2"/>
</dbReference>
<keyword evidence="4" id="KW-0813">Transport</keyword>
<feature type="transmembrane region" description="Helical" evidence="15">
    <location>
        <begin position="530"/>
        <end position="552"/>
    </location>
</feature>
<protein>
    <recommendedName>
        <fullName evidence="13">ferric-chelate reductase (NADH)</fullName>
        <ecNumber evidence="13">1.16.1.7</ecNumber>
    </recommendedName>
</protein>
<evidence type="ECO:0000256" key="13">
    <source>
        <dbReference type="ARBA" id="ARBA00066905"/>
    </source>
</evidence>
<dbReference type="CDD" id="cd06186">
    <property type="entry name" value="NOX_Duox_like_FAD_NADP"/>
    <property type="match status" value="2"/>
</dbReference>
<keyword evidence="5 15" id="KW-0812">Transmembrane</keyword>
<feature type="transmembrane region" description="Helical" evidence="15">
    <location>
        <begin position="81"/>
        <end position="102"/>
    </location>
</feature>
<comment type="cofactor">
    <cofactor evidence="1">
        <name>FAD</name>
        <dbReference type="ChEBI" id="CHEBI:57692"/>
    </cofactor>
</comment>
<keyword evidence="10" id="KW-0406">Ion transport</keyword>
<evidence type="ECO:0000256" key="7">
    <source>
        <dbReference type="ARBA" id="ARBA00022989"/>
    </source>
</evidence>
<keyword evidence="6" id="KW-0479">Metal-binding</keyword>
<name>A0AAE1QTP4_9SOLA</name>
<feature type="domain" description="FAD-binding FR-type" evidence="16">
    <location>
        <begin position="307"/>
        <end position="413"/>
    </location>
</feature>
<feature type="region of interest" description="Disordered" evidence="14">
    <location>
        <begin position="1"/>
        <end position="23"/>
    </location>
</feature>
<feature type="transmembrane region" description="Helical" evidence="15">
    <location>
        <begin position="225"/>
        <end position="248"/>
    </location>
</feature>
<dbReference type="Gene3D" id="3.40.50.80">
    <property type="entry name" value="Nucleotide-binding domain of ferredoxin-NADP reductase (FNR) module"/>
    <property type="match status" value="2"/>
</dbReference>
<keyword evidence="9" id="KW-0408">Iron</keyword>
<dbReference type="GO" id="GO:0006811">
    <property type="term" value="P:monoatomic ion transport"/>
    <property type="evidence" value="ECO:0007669"/>
    <property type="project" value="UniProtKB-KW"/>
</dbReference>
<dbReference type="GO" id="GO:0005886">
    <property type="term" value="C:plasma membrane"/>
    <property type="evidence" value="ECO:0007669"/>
    <property type="project" value="TreeGrafter"/>
</dbReference>
<feature type="transmembrane region" description="Helical" evidence="15">
    <location>
        <begin position="184"/>
        <end position="204"/>
    </location>
</feature>
<dbReference type="Pfam" id="PF08030">
    <property type="entry name" value="NAD_binding_6"/>
    <property type="match status" value="1"/>
</dbReference>
<feature type="transmembrane region" description="Helical" evidence="15">
    <location>
        <begin position="139"/>
        <end position="164"/>
    </location>
</feature>
<evidence type="ECO:0000256" key="12">
    <source>
        <dbReference type="ARBA" id="ARBA00050970"/>
    </source>
</evidence>
<dbReference type="GO" id="GO:0140618">
    <property type="term" value="F:ferric-chelate reductase (NADH) activity"/>
    <property type="evidence" value="ECO:0007669"/>
    <property type="project" value="UniProtKB-EC"/>
</dbReference>
<evidence type="ECO:0000256" key="1">
    <source>
        <dbReference type="ARBA" id="ARBA00001974"/>
    </source>
</evidence>
<dbReference type="Proteomes" id="UP001291623">
    <property type="component" value="Unassembled WGS sequence"/>
</dbReference>
<dbReference type="PANTHER" id="PTHR11972">
    <property type="entry name" value="NADPH OXIDASE"/>
    <property type="match status" value="1"/>
</dbReference>
<dbReference type="InterPro" id="IPR050369">
    <property type="entry name" value="RBOH/FRE"/>
</dbReference>
<evidence type="ECO:0000256" key="10">
    <source>
        <dbReference type="ARBA" id="ARBA00023065"/>
    </source>
</evidence>
<feature type="domain" description="FAD-binding FR-type" evidence="16">
    <location>
        <begin position="619"/>
        <end position="731"/>
    </location>
</feature>
<dbReference type="EC" id="1.16.1.7" evidence="13"/>
<dbReference type="AlphaFoldDB" id="A0AAE1QTP4"/>
<evidence type="ECO:0000256" key="9">
    <source>
        <dbReference type="ARBA" id="ARBA00023004"/>
    </source>
</evidence>
<feature type="transmembrane region" description="Helical" evidence="15">
    <location>
        <begin position="29"/>
        <end position="50"/>
    </location>
</feature>
<evidence type="ECO:0000256" key="11">
    <source>
        <dbReference type="ARBA" id="ARBA00023136"/>
    </source>
</evidence>
<feature type="transmembrane region" description="Helical" evidence="15">
    <location>
        <begin position="293"/>
        <end position="318"/>
    </location>
</feature>
<dbReference type="Pfam" id="PF01794">
    <property type="entry name" value="Ferric_reduct"/>
    <property type="match status" value="1"/>
</dbReference>
<evidence type="ECO:0000256" key="15">
    <source>
        <dbReference type="SAM" id="Phobius"/>
    </source>
</evidence>
<feature type="transmembrane region" description="Helical" evidence="15">
    <location>
        <begin position="573"/>
        <end position="594"/>
    </location>
</feature>
<dbReference type="GO" id="GO:0046872">
    <property type="term" value="F:metal ion binding"/>
    <property type="evidence" value="ECO:0007669"/>
    <property type="project" value="UniProtKB-KW"/>
</dbReference>
<dbReference type="PANTHER" id="PTHR11972:SF41">
    <property type="entry name" value="FERRIC REDUCTION OXIDASE 2"/>
    <property type="match status" value="1"/>
</dbReference>
<evidence type="ECO:0000259" key="16">
    <source>
        <dbReference type="PROSITE" id="PS51384"/>
    </source>
</evidence>
<proteinExistence type="inferred from homology"/>
<keyword evidence="8" id="KW-0560">Oxidoreductase</keyword>
<organism evidence="17 18">
    <name type="scientific">Anisodus tanguticus</name>
    <dbReference type="NCBI Taxonomy" id="243964"/>
    <lineage>
        <taxon>Eukaryota</taxon>
        <taxon>Viridiplantae</taxon>
        <taxon>Streptophyta</taxon>
        <taxon>Embryophyta</taxon>
        <taxon>Tracheophyta</taxon>
        <taxon>Spermatophyta</taxon>
        <taxon>Magnoliopsida</taxon>
        <taxon>eudicotyledons</taxon>
        <taxon>Gunneridae</taxon>
        <taxon>Pentapetalae</taxon>
        <taxon>asterids</taxon>
        <taxon>lamiids</taxon>
        <taxon>Solanales</taxon>
        <taxon>Solanaceae</taxon>
        <taxon>Solanoideae</taxon>
        <taxon>Hyoscyameae</taxon>
        <taxon>Anisodus</taxon>
    </lineage>
</organism>
<evidence type="ECO:0000256" key="2">
    <source>
        <dbReference type="ARBA" id="ARBA00004141"/>
    </source>
</evidence>
<dbReference type="FunFam" id="3.40.50.80:FF:000039">
    <property type="entry name" value="Ferric reduction oxidase 3"/>
    <property type="match status" value="1"/>
</dbReference>
<feature type="compositionally biased region" description="Low complexity" evidence="14">
    <location>
        <begin position="14"/>
        <end position="23"/>
    </location>
</feature>
<keyword evidence="18" id="KW-1185">Reference proteome</keyword>
<sequence>MIITKKEGEMAETSSSPSIKASSSNNNGFQIIIMALLLIVTIGYFLVLIVTPTNMYRQIWTPKIRAHTTTSTYFGAQGRSLLLNTFPLIFIAVLGCVYLHLWKKSNDKHTNRVEKKQKLAIWRRPIIMKGLGIVSRIELGFFVMFLALLVWTFASYLHIIFPTLTPKSVAKTGEKVWEAKLEDSGLRLGLVGNICLTFLFVPITRGSSVLQVFGLTSEASVKYHIWLGHIVMTLFSAHGICYIVYWAVTYQLSEMLKWANTDVSNLAGELSLLSGLVLWIATFPRIRRKMFELFFYTHHFYILFVIFFVFHVGISYAARILPCETLELNFSKSKGLSYTPTSIMFVNVPSISKLQWHPFTITSSSSLEPEKLSVVIKGEGSWSKKLYQMISSPNSVDRLNVSVEGPYGPASTHFLRHDLLVMVSGGSGITPFISIIRELIHTSESQKCKTPEILLISVFKNSQDLTMLDLLLPISGAPSETSKLGLQIEAFVTREKQPILPEEKKNLRTIWFKPSPSDEPITPILGQNNWLWLGATISSSFIIFLISLGVLNRYYIYPIDKNTNKIYSYSIKAVLNMLIICMSIVITSSAAFAWNKRQSATDAKQIQNMEGASPMASPNSWFYNADREMESLPQQSLFQSTNLHFGERPDLKSLSYTPTSIMFVNVPSISKLQWHPFTITSSSSLEPEKLSVVIKGEGSWSKKLYQMISFPNSVYRLNVSVERPYGPASTHLNMEGASPMASPNSWFYNADREMESFLLQSLFQSTNLHFGERPDLKRMLFERKESSVGVLVCGPKKMRHEVANICSSGLASNLHFESISFSW</sequence>
<gene>
    <name evidence="17" type="ORF">RND71_040768</name>
</gene>
<evidence type="ECO:0000256" key="8">
    <source>
        <dbReference type="ARBA" id="ARBA00023002"/>
    </source>
</evidence>
<accession>A0AAE1QTP4</accession>
<feature type="transmembrane region" description="Helical" evidence="15">
    <location>
        <begin position="263"/>
        <end position="281"/>
    </location>
</feature>
<dbReference type="SFLD" id="SFLDS00052">
    <property type="entry name" value="Ferric_Reductase_Domain"/>
    <property type="match status" value="2"/>
</dbReference>
<evidence type="ECO:0000256" key="4">
    <source>
        <dbReference type="ARBA" id="ARBA00022448"/>
    </source>
</evidence>
<dbReference type="InterPro" id="IPR039261">
    <property type="entry name" value="FNR_nucleotide-bd"/>
</dbReference>
<dbReference type="SUPFAM" id="SSF52343">
    <property type="entry name" value="Ferredoxin reductase-like, C-terminal NADP-linked domain"/>
    <property type="match status" value="1"/>
</dbReference>
<dbReference type="InterPro" id="IPR013130">
    <property type="entry name" value="Fe3_Rdtase_TM_dom"/>
</dbReference>
<dbReference type="InterPro" id="IPR013121">
    <property type="entry name" value="Fe_red_NAD-bd_6"/>
</dbReference>
<evidence type="ECO:0000313" key="17">
    <source>
        <dbReference type="EMBL" id="KAK4339306.1"/>
    </source>
</evidence>
<keyword evidence="11 15" id="KW-0472">Membrane</keyword>
<evidence type="ECO:0000313" key="18">
    <source>
        <dbReference type="Proteomes" id="UP001291623"/>
    </source>
</evidence>
<keyword evidence="7 15" id="KW-1133">Transmembrane helix</keyword>
<evidence type="ECO:0000256" key="3">
    <source>
        <dbReference type="ARBA" id="ARBA00006278"/>
    </source>
</evidence>
<evidence type="ECO:0000256" key="14">
    <source>
        <dbReference type="SAM" id="MobiDB-lite"/>
    </source>
</evidence>
<dbReference type="EMBL" id="JAVYJV010000023">
    <property type="protein sequence ID" value="KAK4339306.1"/>
    <property type="molecule type" value="Genomic_DNA"/>
</dbReference>